<organism evidence="1 2">
    <name type="scientific">Cylicostephanus goldi</name>
    <name type="common">Nematode worm</name>
    <dbReference type="NCBI Taxonomy" id="71465"/>
    <lineage>
        <taxon>Eukaryota</taxon>
        <taxon>Metazoa</taxon>
        <taxon>Ecdysozoa</taxon>
        <taxon>Nematoda</taxon>
        <taxon>Chromadorea</taxon>
        <taxon>Rhabditida</taxon>
        <taxon>Rhabditina</taxon>
        <taxon>Rhabditomorpha</taxon>
        <taxon>Strongyloidea</taxon>
        <taxon>Strongylidae</taxon>
        <taxon>Cylicostephanus</taxon>
    </lineage>
</organism>
<sequence length="60" mass="6383">MGISEDILPILMQLLQQMGPINPSATVAPTPATTAAMDEALLRQEKLRQLQQAAAGLVIL</sequence>
<name>A0A3P6SND7_CYLGO</name>
<keyword evidence="2" id="KW-1185">Reference proteome</keyword>
<accession>A0A3P6SND7</accession>
<dbReference type="EMBL" id="UYRV01009479">
    <property type="protein sequence ID" value="VDK56574.1"/>
    <property type="molecule type" value="Genomic_DNA"/>
</dbReference>
<reference evidence="1 2" key="1">
    <citation type="submission" date="2018-11" db="EMBL/GenBank/DDBJ databases">
        <authorList>
            <consortium name="Pathogen Informatics"/>
        </authorList>
    </citation>
    <scope>NUCLEOTIDE SEQUENCE [LARGE SCALE GENOMIC DNA]</scope>
</reference>
<protein>
    <submittedName>
        <fullName evidence="1">Uncharacterized protein</fullName>
    </submittedName>
</protein>
<gene>
    <name evidence="1" type="ORF">CGOC_LOCUS3703</name>
</gene>
<dbReference type="Proteomes" id="UP000271889">
    <property type="component" value="Unassembled WGS sequence"/>
</dbReference>
<dbReference type="AlphaFoldDB" id="A0A3P6SND7"/>
<evidence type="ECO:0000313" key="1">
    <source>
        <dbReference type="EMBL" id="VDK56574.1"/>
    </source>
</evidence>
<proteinExistence type="predicted"/>
<evidence type="ECO:0000313" key="2">
    <source>
        <dbReference type="Proteomes" id="UP000271889"/>
    </source>
</evidence>